<keyword evidence="1" id="KW-0472">Membrane</keyword>
<dbReference type="PANTHER" id="PTHR23028">
    <property type="entry name" value="ACETYLTRANSFERASE"/>
    <property type="match status" value="1"/>
</dbReference>
<dbReference type="GO" id="GO:0009103">
    <property type="term" value="P:lipopolysaccharide biosynthetic process"/>
    <property type="evidence" value="ECO:0007669"/>
    <property type="project" value="TreeGrafter"/>
</dbReference>
<feature type="transmembrane region" description="Helical" evidence="1">
    <location>
        <begin position="281"/>
        <end position="301"/>
    </location>
</feature>
<keyword evidence="1" id="KW-1133">Transmembrane helix</keyword>
<dbReference type="GO" id="GO:0016020">
    <property type="term" value="C:membrane"/>
    <property type="evidence" value="ECO:0007669"/>
    <property type="project" value="TreeGrafter"/>
</dbReference>
<feature type="transmembrane region" description="Helical" evidence="1">
    <location>
        <begin position="34"/>
        <end position="57"/>
    </location>
</feature>
<keyword evidence="4" id="KW-0808">Transferase</keyword>
<organism evidence="4 5">
    <name type="scientific">Pontixanthobacter rizhaonensis</name>
    <dbReference type="NCBI Taxonomy" id="2730337"/>
    <lineage>
        <taxon>Bacteria</taxon>
        <taxon>Pseudomonadati</taxon>
        <taxon>Pseudomonadota</taxon>
        <taxon>Alphaproteobacteria</taxon>
        <taxon>Sphingomonadales</taxon>
        <taxon>Erythrobacteraceae</taxon>
        <taxon>Pontixanthobacter</taxon>
    </lineage>
</organism>
<accession>A0A848QQA9</accession>
<proteinExistence type="predicted"/>
<feature type="transmembrane region" description="Helical" evidence="1">
    <location>
        <begin position="109"/>
        <end position="128"/>
    </location>
</feature>
<evidence type="ECO:0000313" key="5">
    <source>
        <dbReference type="Proteomes" id="UP000561181"/>
    </source>
</evidence>
<feature type="transmembrane region" description="Helical" evidence="1">
    <location>
        <begin position="313"/>
        <end position="331"/>
    </location>
</feature>
<dbReference type="RefSeq" id="WP_170012830.1">
    <property type="nucleotide sequence ID" value="NZ_JABCRE010000003.1"/>
</dbReference>
<protein>
    <submittedName>
        <fullName evidence="4">Acyltransferase</fullName>
    </submittedName>
</protein>
<dbReference type="InterPro" id="IPR043968">
    <property type="entry name" value="SGNH"/>
</dbReference>
<comment type="caution">
    <text evidence="4">The sequence shown here is derived from an EMBL/GenBank/DDBJ whole genome shotgun (WGS) entry which is preliminary data.</text>
</comment>
<evidence type="ECO:0000259" key="2">
    <source>
        <dbReference type="Pfam" id="PF01757"/>
    </source>
</evidence>
<feature type="transmembrane region" description="Helical" evidence="1">
    <location>
        <begin position="249"/>
        <end position="269"/>
    </location>
</feature>
<feature type="domain" description="SGNH" evidence="3">
    <location>
        <begin position="405"/>
        <end position="612"/>
    </location>
</feature>
<feature type="transmembrane region" description="Helical" evidence="1">
    <location>
        <begin position="226"/>
        <end position="243"/>
    </location>
</feature>
<sequence>MSSRPHPNYRPDIDGLRALAVLPVLLYHAHVPGFSGGFIGVDIFFVISGYLITGIIAREIDAGDFSILKFYERRARRILPALFAVIAFVLIGASWLYLPGDFEGVPRSALAALGFLANVWLFMEAGYFQAAAETMPLLHTWSLGVEEQFYIIFPVILIVIAGIAPRWRLRAVIALTIGSFIWAVAKQADTDSFAFYLLPPRAWELLIGSLLALGVAPVIKNRWINEVLCGGALIAIIGATIFYSKDTIFPGLTALPPVLGAAILIHCARGTVTGRLLSMRGPVAIGLISYSLYLWHWPLIVFTQYAQDAPLSGWQPAAVIAASLVAAWASWRFIERPFRNPASFGRKRVFQWSAAGMGALSLAAVLMIMQGGWTSRFPAETVRFAAAVNDISPVRDACITNQIGGDRPQCTLGADAQPQAVIWGDSHGVELAWELGQQYSKDGRSIAQRTRASCAPAIGYDDVRDPDCLTFNQAVWAELADSPSIQTVYLAAFWARDNYRDADAGKLMDDTIGQLQSLGKSVVLIGPVPPQTSSVPRRLALHGANAQTASRSTFKAQTDWFTQHFAKWRSEGVRIIEPANMLFTGNNSIIVADGQPLYFDSHHLSLAGARRVLAEGTAD</sequence>
<dbReference type="Proteomes" id="UP000561181">
    <property type="component" value="Unassembled WGS sequence"/>
</dbReference>
<keyword evidence="1" id="KW-0812">Transmembrane</keyword>
<dbReference type="InterPro" id="IPR050879">
    <property type="entry name" value="Acyltransferase_3"/>
</dbReference>
<feature type="transmembrane region" description="Helical" evidence="1">
    <location>
        <begin position="202"/>
        <end position="219"/>
    </location>
</feature>
<reference evidence="4 5" key="1">
    <citation type="submission" date="2020-04" db="EMBL/GenBank/DDBJ databases">
        <authorList>
            <person name="Liu A."/>
        </authorList>
    </citation>
    <scope>NUCLEOTIDE SEQUENCE [LARGE SCALE GENOMIC DNA]</scope>
    <source>
        <strain evidence="4 5">RZ02</strain>
    </source>
</reference>
<name>A0A848QQA9_9SPHN</name>
<keyword evidence="5" id="KW-1185">Reference proteome</keyword>
<feature type="transmembrane region" description="Helical" evidence="1">
    <location>
        <begin position="78"/>
        <end position="97"/>
    </location>
</feature>
<dbReference type="GO" id="GO:0016747">
    <property type="term" value="F:acyltransferase activity, transferring groups other than amino-acyl groups"/>
    <property type="evidence" value="ECO:0007669"/>
    <property type="project" value="InterPro"/>
</dbReference>
<feature type="domain" description="Acyltransferase 3" evidence="2">
    <location>
        <begin position="12"/>
        <end position="330"/>
    </location>
</feature>
<dbReference type="EMBL" id="JABCRE010000003">
    <property type="protein sequence ID" value="NMW32315.1"/>
    <property type="molecule type" value="Genomic_DNA"/>
</dbReference>
<dbReference type="AlphaFoldDB" id="A0A848QQA9"/>
<dbReference type="Pfam" id="PF19040">
    <property type="entry name" value="SGNH"/>
    <property type="match status" value="1"/>
</dbReference>
<evidence type="ECO:0000256" key="1">
    <source>
        <dbReference type="SAM" id="Phobius"/>
    </source>
</evidence>
<evidence type="ECO:0000313" key="4">
    <source>
        <dbReference type="EMBL" id="NMW32315.1"/>
    </source>
</evidence>
<gene>
    <name evidence="4" type="ORF">HKD42_09610</name>
</gene>
<evidence type="ECO:0000259" key="3">
    <source>
        <dbReference type="Pfam" id="PF19040"/>
    </source>
</evidence>
<dbReference type="PANTHER" id="PTHR23028:SF53">
    <property type="entry name" value="ACYL_TRANSF_3 DOMAIN-CONTAINING PROTEIN"/>
    <property type="match status" value="1"/>
</dbReference>
<feature type="transmembrane region" description="Helical" evidence="1">
    <location>
        <begin position="149"/>
        <end position="167"/>
    </location>
</feature>
<dbReference type="Pfam" id="PF01757">
    <property type="entry name" value="Acyl_transf_3"/>
    <property type="match status" value="1"/>
</dbReference>
<dbReference type="InterPro" id="IPR002656">
    <property type="entry name" value="Acyl_transf_3_dom"/>
</dbReference>
<feature type="transmembrane region" description="Helical" evidence="1">
    <location>
        <begin position="352"/>
        <end position="373"/>
    </location>
</feature>
<keyword evidence="4" id="KW-0012">Acyltransferase</keyword>